<evidence type="ECO:0000313" key="3">
    <source>
        <dbReference type="Proteomes" id="UP000322667"/>
    </source>
</evidence>
<protein>
    <recommendedName>
        <fullName evidence="4">Transmembrane protein</fullName>
    </recommendedName>
</protein>
<evidence type="ECO:0000313" key="2">
    <source>
        <dbReference type="EMBL" id="TYI38257.1"/>
    </source>
</evidence>
<keyword evidence="1" id="KW-0732">Signal</keyword>
<name>A0A5D2RBI8_GOSTO</name>
<sequence length="65" mass="7340">MARLNVKASMLFNFILLISFLLMITMVESKLLNVGNGKVKFQEVMKQPRVACSGIWCPGKNTNKH</sequence>
<keyword evidence="3" id="KW-1185">Reference proteome</keyword>
<dbReference type="EMBL" id="CM017611">
    <property type="protein sequence ID" value="TYI38257.1"/>
    <property type="molecule type" value="Genomic_DNA"/>
</dbReference>
<organism evidence="2 3">
    <name type="scientific">Gossypium tomentosum</name>
    <name type="common">Hawaiian cotton</name>
    <name type="synonym">Gossypium sandvicense</name>
    <dbReference type="NCBI Taxonomy" id="34277"/>
    <lineage>
        <taxon>Eukaryota</taxon>
        <taxon>Viridiplantae</taxon>
        <taxon>Streptophyta</taxon>
        <taxon>Embryophyta</taxon>
        <taxon>Tracheophyta</taxon>
        <taxon>Spermatophyta</taxon>
        <taxon>Magnoliopsida</taxon>
        <taxon>eudicotyledons</taxon>
        <taxon>Gunneridae</taxon>
        <taxon>Pentapetalae</taxon>
        <taxon>rosids</taxon>
        <taxon>malvids</taxon>
        <taxon>Malvales</taxon>
        <taxon>Malvaceae</taxon>
        <taxon>Malvoideae</taxon>
        <taxon>Gossypium</taxon>
    </lineage>
</organism>
<proteinExistence type="predicted"/>
<dbReference type="AlphaFoldDB" id="A0A5D2RBI8"/>
<evidence type="ECO:0000256" key="1">
    <source>
        <dbReference type="SAM" id="SignalP"/>
    </source>
</evidence>
<evidence type="ECO:0008006" key="4">
    <source>
        <dbReference type="Google" id="ProtNLM"/>
    </source>
</evidence>
<reference evidence="2 3" key="1">
    <citation type="submission" date="2019-07" db="EMBL/GenBank/DDBJ databases">
        <title>WGS assembly of Gossypium tomentosum.</title>
        <authorList>
            <person name="Chen Z.J."/>
            <person name="Sreedasyam A."/>
            <person name="Ando A."/>
            <person name="Song Q."/>
            <person name="De L."/>
            <person name="Hulse-Kemp A."/>
            <person name="Ding M."/>
            <person name="Ye W."/>
            <person name="Kirkbride R."/>
            <person name="Jenkins J."/>
            <person name="Plott C."/>
            <person name="Lovell J."/>
            <person name="Lin Y.-M."/>
            <person name="Vaughn R."/>
            <person name="Liu B."/>
            <person name="Li W."/>
            <person name="Simpson S."/>
            <person name="Scheffler B."/>
            <person name="Saski C."/>
            <person name="Grover C."/>
            <person name="Hu G."/>
            <person name="Conover J."/>
            <person name="Carlson J."/>
            <person name="Shu S."/>
            <person name="Boston L."/>
            <person name="Williams M."/>
            <person name="Peterson D."/>
            <person name="Mcgee K."/>
            <person name="Jones D."/>
            <person name="Wendel J."/>
            <person name="Stelly D."/>
            <person name="Grimwood J."/>
            <person name="Schmutz J."/>
        </authorList>
    </citation>
    <scope>NUCLEOTIDE SEQUENCE [LARGE SCALE GENOMIC DNA]</scope>
    <source>
        <strain evidence="2">7179.01</strain>
    </source>
</reference>
<feature type="signal peptide" evidence="1">
    <location>
        <begin position="1"/>
        <end position="29"/>
    </location>
</feature>
<dbReference type="Proteomes" id="UP000322667">
    <property type="component" value="Chromosome A02"/>
</dbReference>
<accession>A0A5D2RBI8</accession>
<feature type="chain" id="PRO_5022952672" description="Transmembrane protein" evidence="1">
    <location>
        <begin position="30"/>
        <end position="65"/>
    </location>
</feature>
<gene>
    <name evidence="2" type="ORF">ES332_A02G013300v1</name>
</gene>